<feature type="transmembrane region" description="Helical" evidence="1">
    <location>
        <begin position="398"/>
        <end position="414"/>
    </location>
</feature>
<dbReference type="EMBL" id="WNDA01000003">
    <property type="protein sequence ID" value="MTU68056.1"/>
    <property type="molecule type" value="Genomic_DNA"/>
</dbReference>
<dbReference type="PANTHER" id="PTHR43685:SF2">
    <property type="entry name" value="GLYCOSYLTRANSFERASE 2-LIKE DOMAIN-CONTAINING PROTEIN"/>
    <property type="match status" value="1"/>
</dbReference>
<name>A0AA43W0V2_9BACT</name>
<accession>A0AA43W0V2</accession>
<evidence type="ECO:0000313" key="5">
    <source>
        <dbReference type="Proteomes" id="UP000448908"/>
    </source>
</evidence>
<evidence type="ECO:0000259" key="2">
    <source>
        <dbReference type="Pfam" id="PF00535"/>
    </source>
</evidence>
<feature type="transmembrane region" description="Helical" evidence="1">
    <location>
        <begin position="221"/>
        <end position="241"/>
    </location>
</feature>
<feature type="transmembrane region" description="Helical" evidence="1">
    <location>
        <begin position="563"/>
        <end position="585"/>
    </location>
</feature>
<proteinExistence type="predicted"/>
<dbReference type="GO" id="GO:0016747">
    <property type="term" value="F:acyltransferase activity, transferring groups other than amino-acyl groups"/>
    <property type="evidence" value="ECO:0007669"/>
    <property type="project" value="InterPro"/>
</dbReference>
<feature type="domain" description="Acyltransferase 3" evidence="3">
    <location>
        <begin position="283"/>
        <end position="581"/>
    </location>
</feature>
<dbReference type="InterPro" id="IPR001173">
    <property type="entry name" value="Glyco_trans_2-like"/>
</dbReference>
<evidence type="ECO:0000259" key="3">
    <source>
        <dbReference type="Pfam" id="PF01757"/>
    </source>
</evidence>
<dbReference type="InterPro" id="IPR029044">
    <property type="entry name" value="Nucleotide-diphossugar_trans"/>
</dbReference>
<dbReference type="AlphaFoldDB" id="A0AA43W0V2"/>
<dbReference type="InterPro" id="IPR050834">
    <property type="entry name" value="Glycosyltransf_2"/>
</dbReference>
<organism evidence="4 5">
    <name type="scientific">Parabacteroides merdae</name>
    <dbReference type="NCBI Taxonomy" id="46503"/>
    <lineage>
        <taxon>Bacteria</taxon>
        <taxon>Pseudomonadati</taxon>
        <taxon>Bacteroidota</taxon>
        <taxon>Bacteroidia</taxon>
        <taxon>Bacteroidales</taxon>
        <taxon>Tannerellaceae</taxon>
        <taxon>Parabacteroides</taxon>
    </lineage>
</organism>
<dbReference type="Gene3D" id="3.90.550.10">
    <property type="entry name" value="Spore Coat Polysaccharide Biosynthesis Protein SpsA, Chain A"/>
    <property type="match status" value="1"/>
</dbReference>
<dbReference type="CDD" id="cd00761">
    <property type="entry name" value="Glyco_tranf_GTA_type"/>
    <property type="match status" value="1"/>
</dbReference>
<keyword evidence="1" id="KW-1133">Transmembrane helix</keyword>
<feature type="transmembrane region" description="Helical" evidence="1">
    <location>
        <begin position="535"/>
        <end position="557"/>
    </location>
</feature>
<comment type="caution">
    <text evidence="4">The sequence shown here is derived from an EMBL/GenBank/DDBJ whole genome shotgun (WGS) entry which is preliminary data.</text>
</comment>
<evidence type="ECO:0000256" key="1">
    <source>
        <dbReference type="SAM" id="Phobius"/>
    </source>
</evidence>
<dbReference type="RefSeq" id="WP_155152236.1">
    <property type="nucleotide sequence ID" value="NZ_WNCS01000023.1"/>
</dbReference>
<gene>
    <name evidence="4" type="ORF">GMD92_02910</name>
</gene>
<feature type="transmembrane region" description="Helical" evidence="1">
    <location>
        <begin position="326"/>
        <end position="346"/>
    </location>
</feature>
<keyword evidence="1" id="KW-0472">Membrane</keyword>
<feature type="domain" description="Glycosyltransferase 2-like" evidence="2">
    <location>
        <begin position="4"/>
        <end position="134"/>
    </location>
</feature>
<reference evidence="4 5" key="1">
    <citation type="journal article" date="2019" name="Nat. Med.">
        <title>A library of human gut bacterial isolates paired with longitudinal multiomics data enables mechanistic microbiome research.</title>
        <authorList>
            <person name="Poyet M."/>
            <person name="Groussin M."/>
            <person name="Gibbons S.M."/>
            <person name="Avila-Pacheco J."/>
            <person name="Jiang X."/>
            <person name="Kearney S.M."/>
            <person name="Perrotta A.R."/>
            <person name="Berdy B."/>
            <person name="Zhao S."/>
            <person name="Lieberman T.D."/>
            <person name="Swanson P.K."/>
            <person name="Smith M."/>
            <person name="Roesemann S."/>
            <person name="Alexander J.E."/>
            <person name="Rich S.A."/>
            <person name="Livny J."/>
            <person name="Vlamakis H."/>
            <person name="Clish C."/>
            <person name="Bullock K."/>
            <person name="Deik A."/>
            <person name="Scott J."/>
            <person name="Pierce K.A."/>
            <person name="Xavier R.J."/>
            <person name="Alm E.J."/>
        </authorList>
    </citation>
    <scope>NUCLEOTIDE SEQUENCE [LARGE SCALE GENOMIC DNA]</scope>
    <source>
        <strain evidence="4 5">BIOML-A16</strain>
    </source>
</reference>
<feature type="transmembrane region" description="Helical" evidence="1">
    <location>
        <begin position="443"/>
        <end position="461"/>
    </location>
</feature>
<dbReference type="SUPFAM" id="SSF53448">
    <property type="entry name" value="Nucleotide-diphospho-sugar transferases"/>
    <property type="match status" value="1"/>
</dbReference>
<protein>
    <submittedName>
        <fullName evidence="4">Glycosyltransferase</fullName>
    </submittedName>
</protein>
<dbReference type="Proteomes" id="UP000448908">
    <property type="component" value="Unassembled WGS sequence"/>
</dbReference>
<evidence type="ECO:0000313" key="4">
    <source>
        <dbReference type="EMBL" id="MTU68056.1"/>
    </source>
</evidence>
<feature type="transmembrane region" description="Helical" evidence="1">
    <location>
        <begin position="367"/>
        <end position="386"/>
    </location>
</feature>
<dbReference type="PANTHER" id="PTHR43685">
    <property type="entry name" value="GLYCOSYLTRANSFERASE"/>
    <property type="match status" value="1"/>
</dbReference>
<feature type="transmembrane region" description="Helical" evidence="1">
    <location>
        <begin position="496"/>
        <end position="515"/>
    </location>
</feature>
<keyword evidence="1" id="KW-0812">Transmembrane</keyword>
<dbReference type="InterPro" id="IPR002656">
    <property type="entry name" value="Acyl_transf_3_dom"/>
</dbReference>
<dbReference type="Pfam" id="PF00535">
    <property type="entry name" value="Glycos_transf_2"/>
    <property type="match status" value="1"/>
</dbReference>
<sequence length="593" mass="66050">MEISVIIPTCLPGDYIRECLDSVFRQTLDESLYEIIVVLNGAPEPYRTDILRQASSAGRSITLLHTAVAGVSNARNMGMDAASGRYVCFVDDDDILSPGYLEGLYAAAAPDTVVASDVRCFETNTALTRRDYLSEAYETLSQEGECKGPYRARELLCTCCCKLIPTETITGRRFPAGFSNAEDVLFMSAISDRIGRVRCAGPGTMYYRRLRQDSLSRKPRSIGYTAVVTIRAIAYLALIYLSHPRRYSLRFFANRVHVMIHYLRLRLAERRALPAIGREDTTYLSLIRIAAIYWVVLIGHNLAPFMPTWNLVPGADLSMFDRVTPLTAFLSTITMPLCFFVSGYVLKISGGLRRSFGNFMKSKIQRIAVPCVVFGVLLQLIMEHRVTAAGFLGYRHLWFLRHLFLFFVAAKLLITERTERFVPAAVAAVCLAVMTAAEFIDRIPTYMCGHLMFFLIGYVAAMYSPRIGRDPSIASAAALPVFATAIALRYAGYNGFGFLFVLLSLPGVTAAARALCRHERAARLTHRLDLTSYGVYIFSFIWLIVLYDSLMAAGLTAQLVANAWWVSTVLAVASLLLALATTKVVKRIGWFRI</sequence>
<dbReference type="Pfam" id="PF01757">
    <property type="entry name" value="Acyl_transf_3"/>
    <property type="match status" value="1"/>
</dbReference>
<feature type="transmembrane region" description="Helical" evidence="1">
    <location>
        <begin position="421"/>
        <end position="437"/>
    </location>
</feature>
<feature type="transmembrane region" description="Helical" evidence="1">
    <location>
        <begin position="473"/>
        <end position="490"/>
    </location>
</feature>
<feature type="transmembrane region" description="Helical" evidence="1">
    <location>
        <begin position="286"/>
        <end position="306"/>
    </location>
</feature>